<keyword evidence="2" id="KW-0732">Signal</keyword>
<dbReference type="InterPro" id="IPR023155">
    <property type="entry name" value="Cyt_c-552/4"/>
</dbReference>
<evidence type="ECO:0000256" key="5">
    <source>
        <dbReference type="PROSITE-ProRule" id="PRU00433"/>
    </source>
</evidence>
<dbReference type="Pfam" id="PF13435">
    <property type="entry name" value="Cytochrome_C554"/>
    <property type="match status" value="2"/>
</dbReference>
<dbReference type="OrthoDB" id="9814800at2"/>
<name>A0A2Z5G9B1_9BACT</name>
<dbReference type="Proteomes" id="UP000253606">
    <property type="component" value="Chromosome"/>
</dbReference>
<keyword evidence="1 5" id="KW-0479">Metal-binding</keyword>
<dbReference type="PANTHER" id="PTHR35038">
    <property type="entry name" value="DISSIMILATORY SULFITE REDUCTASE SIRA"/>
    <property type="match status" value="1"/>
</dbReference>
<dbReference type="InterPro" id="IPR051829">
    <property type="entry name" value="Multiheme_Cytochr_ET"/>
</dbReference>
<evidence type="ECO:0000256" key="6">
    <source>
        <dbReference type="SAM" id="MobiDB-lite"/>
    </source>
</evidence>
<proteinExistence type="predicted"/>
<protein>
    <submittedName>
        <fullName evidence="8">TPR domain protein</fullName>
    </submittedName>
</protein>
<accession>A0A2Z5G9B1</accession>
<dbReference type="EMBL" id="CP030840">
    <property type="protein sequence ID" value="AXC15843.1"/>
    <property type="molecule type" value="Genomic_DNA"/>
</dbReference>
<dbReference type="InterPro" id="IPR009056">
    <property type="entry name" value="Cyt_c-like_dom"/>
</dbReference>
<evidence type="ECO:0000256" key="3">
    <source>
        <dbReference type="ARBA" id="ARBA00023004"/>
    </source>
</evidence>
<evidence type="ECO:0000256" key="4">
    <source>
        <dbReference type="PROSITE-ProRule" id="PRU00339"/>
    </source>
</evidence>
<keyword evidence="5" id="KW-0349">Heme</keyword>
<feature type="region of interest" description="Disordered" evidence="6">
    <location>
        <begin position="60"/>
        <end position="82"/>
    </location>
</feature>
<dbReference type="Gene3D" id="1.25.40.10">
    <property type="entry name" value="Tetratricopeptide repeat domain"/>
    <property type="match status" value="1"/>
</dbReference>
<evidence type="ECO:0000259" key="7">
    <source>
        <dbReference type="PROSITE" id="PS51007"/>
    </source>
</evidence>
<keyword evidence="9" id="KW-1185">Reference proteome</keyword>
<dbReference type="SUPFAM" id="SSF48452">
    <property type="entry name" value="TPR-like"/>
    <property type="match status" value="1"/>
</dbReference>
<keyword evidence="3 5" id="KW-0408">Iron</keyword>
<dbReference type="KEGG" id="abas:ACPOL_6631"/>
<gene>
    <name evidence="8" type="ORF">ACPOL_6631</name>
</gene>
<feature type="repeat" description="TPR" evidence="4">
    <location>
        <begin position="599"/>
        <end position="632"/>
    </location>
</feature>
<dbReference type="Pfam" id="PF14559">
    <property type="entry name" value="TPR_19"/>
    <property type="match status" value="1"/>
</dbReference>
<evidence type="ECO:0000313" key="8">
    <source>
        <dbReference type="EMBL" id="AXC15843.1"/>
    </source>
</evidence>
<sequence>MILPTLPIRSSRCPLNRRLAHGKNARSARVYLLSSVAGLLMLSLPVSVALSASHWATSSQARRPASGHPAAQTKSGVSPEKIPVYRNTSADVRYVGSAACKSCHRSEYEHYLQTPHGQAATLPEGRPELRNLPAAGDTICPDGGVHCFRVFPDKGGYFMSQFDRGANGTELHVEVEKIAFALGKPLMATGYLIQRGSYLFEAPLTFYSAPGPEHTNGWALSPGYDKDSLGFTRPVVDSCITCHVGRPRPTDAASNLYKSPPFEELSIGCESCHGPGGLHVEERQERRSGPAAIDTSIVNPRHLTTQLADETCMYCHELGEARVPQPGKSFQDYRPGVPLLRTEAIFKSKLLFGWNLEEWSDEMAASACYRFSKGAMRCSTCHDAHFTPSAQEAPSFYRAKCLTCHQSSSCTLPFSERQHTQPVDNCITCHMPKHVAPKLVKVGGEGTSHRITKTEDEPIPQVDAPQTSPSAASGMILIDSDGADAQKRLSPIVLLKAYQGVLAHDDKNDLAERYESLLQTMSSDKDDASVFSALASSELAKHTDEGNRMAIHDLSEAIRLHSDSPRDYMLLSELDYRASDLNSAITTLTTALAQFPYVPTPYENLAVCYLRSGQSSKASEIIHRGLEIFPSDRNLLLLDQRIHP</sequence>
<dbReference type="InterPro" id="IPR011990">
    <property type="entry name" value="TPR-like_helical_dom_sf"/>
</dbReference>
<dbReference type="GO" id="GO:0020037">
    <property type="term" value="F:heme binding"/>
    <property type="evidence" value="ECO:0007669"/>
    <property type="project" value="InterPro"/>
</dbReference>
<keyword evidence="4" id="KW-0802">TPR repeat</keyword>
<dbReference type="InterPro" id="IPR019734">
    <property type="entry name" value="TPR_rpt"/>
</dbReference>
<evidence type="ECO:0000256" key="1">
    <source>
        <dbReference type="ARBA" id="ARBA00022723"/>
    </source>
</evidence>
<dbReference type="PROSITE" id="PS50005">
    <property type="entry name" value="TPR"/>
    <property type="match status" value="1"/>
</dbReference>
<dbReference type="SUPFAM" id="SSF48695">
    <property type="entry name" value="Multiheme cytochromes"/>
    <property type="match status" value="1"/>
</dbReference>
<dbReference type="PANTHER" id="PTHR35038:SF8">
    <property type="entry name" value="C-TYPE POLYHEME CYTOCHROME OMCC"/>
    <property type="match status" value="1"/>
</dbReference>
<dbReference type="Gene3D" id="1.10.1130.10">
    <property type="entry name" value="Flavocytochrome C3, Chain A"/>
    <property type="match status" value="2"/>
</dbReference>
<dbReference type="PROSITE" id="PS51007">
    <property type="entry name" value="CYTC"/>
    <property type="match status" value="1"/>
</dbReference>
<organism evidence="8 9">
    <name type="scientific">Acidisarcina polymorpha</name>
    <dbReference type="NCBI Taxonomy" id="2211140"/>
    <lineage>
        <taxon>Bacteria</taxon>
        <taxon>Pseudomonadati</taxon>
        <taxon>Acidobacteriota</taxon>
        <taxon>Terriglobia</taxon>
        <taxon>Terriglobales</taxon>
        <taxon>Acidobacteriaceae</taxon>
        <taxon>Acidisarcina</taxon>
    </lineage>
</organism>
<feature type="domain" description="Cytochrome c" evidence="7">
    <location>
        <begin position="388"/>
        <end position="518"/>
    </location>
</feature>
<evidence type="ECO:0000313" key="9">
    <source>
        <dbReference type="Proteomes" id="UP000253606"/>
    </source>
</evidence>
<reference evidence="8 9" key="1">
    <citation type="journal article" date="2018" name="Front. Microbiol.">
        <title>Hydrolytic Capabilities as a Key to Environmental Success: Chitinolytic and Cellulolytic Acidobacteria From Acidic Sub-arctic Soils and Boreal Peatlands.</title>
        <authorList>
            <person name="Belova S.E."/>
            <person name="Ravin N.V."/>
            <person name="Pankratov T.A."/>
            <person name="Rakitin A.L."/>
            <person name="Ivanova A.A."/>
            <person name="Beletsky A.V."/>
            <person name="Mardanov A.V."/>
            <person name="Sinninghe Damste J.S."/>
            <person name="Dedysh S.N."/>
        </authorList>
    </citation>
    <scope>NUCLEOTIDE SEQUENCE [LARGE SCALE GENOMIC DNA]</scope>
    <source>
        <strain evidence="8 9">SBC82</strain>
    </source>
</reference>
<dbReference type="InterPro" id="IPR036280">
    <property type="entry name" value="Multihaem_cyt_sf"/>
</dbReference>
<dbReference type="GO" id="GO:0009055">
    <property type="term" value="F:electron transfer activity"/>
    <property type="evidence" value="ECO:0007669"/>
    <property type="project" value="InterPro"/>
</dbReference>
<evidence type="ECO:0000256" key="2">
    <source>
        <dbReference type="ARBA" id="ARBA00022729"/>
    </source>
</evidence>
<dbReference type="AlphaFoldDB" id="A0A2Z5G9B1"/>
<dbReference type="GO" id="GO:0046872">
    <property type="term" value="F:metal ion binding"/>
    <property type="evidence" value="ECO:0007669"/>
    <property type="project" value="UniProtKB-KW"/>
</dbReference>